<dbReference type="PANTHER" id="PTHR31650">
    <property type="entry name" value="O-ACYLTRANSFERASE (WSD1-LIKE) FAMILY PROTEIN"/>
    <property type="match status" value="1"/>
</dbReference>
<dbReference type="GO" id="GO:0006071">
    <property type="term" value="P:glycerol metabolic process"/>
    <property type="evidence" value="ECO:0007669"/>
    <property type="project" value="UniProtKB-KW"/>
</dbReference>
<organism evidence="15 16">
    <name type="scientific">Iamia majanohamensis</name>
    <dbReference type="NCBI Taxonomy" id="467976"/>
    <lineage>
        <taxon>Bacteria</taxon>
        <taxon>Bacillati</taxon>
        <taxon>Actinomycetota</taxon>
        <taxon>Acidimicrobiia</taxon>
        <taxon>Acidimicrobiales</taxon>
        <taxon>Iamiaceae</taxon>
        <taxon>Iamia</taxon>
    </lineage>
</organism>
<dbReference type="NCBIfam" id="TIGR02946">
    <property type="entry name" value="acyl_WS_DGAT"/>
    <property type="match status" value="1"/>
</dbReference>
<dbReference type="GO" id="GO:0004144">
    <property type="term" value="F:diacylglycerol O-acyltransferase activity"/>
    <property type="evidence" value="ECO:0007669"/>
    <property type="project" value="UniProtKB-EC"/>
</dbReference>
<name>A0AAF0BV86_9ACTN</name>
<dbReference type="GO" id="GO:0001666">
    <property type="term" value="P:response to hypoxia"/>
    <property type="evidence" value="ECO:0007669"/>
    <property type="project" value="TreeGrafter"/>
</dbReference>
<evidence type="ECO:0000256" key="2">
    <source>
        <dbReference type="ARBA" id="ARBA00005189"/>
    </source>
</evidence>
<comment type="similarity">
    <text evidence="3 11">Belongs to the long-chain O-acyltransferase family.</text>
</comment>
<evidence type="ECO:0000256" key="8">
    <source>
        <dbReference type="ARBA" id="ARBA00023098"/>
    </source>
</evidence>
<keyword evidence="5 11" id="KW-0444">Lipid biosynthesis</keyword>
<dbReference type="PANTHER" id="PTHR31650:SF1">
    <property type="entry name" value="WAX ESTER SYNTHASE_DIACYLGLYCEROL ACYLTRANSFERASE 4-RELATED"/>
    <property type="match status" value="1"/>
</dbReference>
<evidence type="ECO:0000256" key="11">
    <source>
        <dbReference type="RuleBase" id="RU361241"/>
    </source>
</evidence>
<gene>
    <name evidence="15" type="ORF">PO878_18720</name>
</gene>
<dbReference type="Pfam" id="PF03007">
    <property type="entry name" value="WS_DGAT_cat"/>
    <property type="match status" value="1"/>
</dbReference>
<accession>A0AAF0BV86</accession>
<proteinExistence type="inferred from homology"/>
<evidence type="ECO:0000256" key="4">
    <source>
        <dbReference type="ARBA" id="ARBA00013244"/>
    </source>
</evidence>
<keyword evidence="9 11" id="KW-0012">Acyltransferase</keyword>
<evidence type="ECO:0000256" key="12">
    <source>
        <dbReference type="SAM" id="MobiDB-lite"/>
    </source>
</evidence>
<keyword evidence="6 11" id="KW-0808">Transferase</keyword>
<dbReference type="Proteomes" id="UP001216390">
    <property type="component" value="Chromosome"/>
</dbReference>
<evidence type="ECO:0000256" key="7">
    <source>
        <dbReference type="ARBA" id="ARBA00022798"/>
    </source>
</evidence>
<evidence type="ECO:0000256" key="5">
    <source>
        <dbReference type="ARBA" id="ARBA00022516"/>
    </source>
</evidence>
<dbReference type="GO" id="GO:0005886">
    <property type="term" value="C:plasma membrane"/>
    <property type="evidence" value="ECO:0007669"/>
    <property type="project" value="TreeGrafter"/>
</dbReference>
<feature type="region of interest" description="Disordered" evidence="12">
    <location>
        <begin position="159"/>
        <end position="178"/>
    </location>
</feature>
<dbReference type="RefSeq" id="WP_272736058.1">
    <property type="nucleotide sequence ID" value="NZ_CP116942.1"/>
</dbReference>
<evidence type="ECO:0000259" key="14">
    <source>
        <dbReference type="Pfam" id="PF06974"/>
    </source>
</evidence>
<dbReference type="GO" id="GO:0071731">
    <property type="term" value="P:response to nitric oxide"/>
    <property type="evidence" value="ECO:0007669"/>
    <property type="project" value="TreeGrafter"/>
</dbReference>
<evidence type="ECO:0000259" key="13">
    <source>
        <dbReference type="Pfam" id="PF03007"/>
    </source>
</evidence>
<dbReference type="SUPFAM" id="SSF52777">
    <property type="entry name" value="CoA-dependent acyltransferases"/>
    <property type="match status" value="1"/>
</dbReference>
<comment type="pathway">
    <text evidence="1 11">Glycerolipid metabolism; triacylglycerol biosynthesis.</text>
</comment>
<dbReference type="AlphaFoldDB" id="A0AAF0BV86"/>
<dbReference type="InterPro" id="IPR023213">
    <property type="entry name" value="CAT-like_dom_sf"/>
</dbReference>
<dbReference type="EMBL" id="CP116942">
    <property type="protein sequence ID" value="WCO66535.1"/>
    <property type="molecule type" value="Genomic_DNA"/>
</dbReference>
<evidence type="ECO:0000313" key="15">
    <source>
        <dbReference type="EMBL" id="WCO66535.1"/>
    </source>
</evidence>
<evidence type="ECO:0000313" key="16">
    <source>
        <dbReference type="Proteomes" id="UP001216390"/>
    </source>
</evidence>
<dbReference type="GO" id="GO:0051701">
    <property type="term" value="P:biological process involved in interaction with host"/>
    <property type="evidence" value="ECO:0007669"/>
    <property type="project" value="TreeGrafter"/>
</dbReference>
<dbReference type="InterPro" id="IPR045034">
    <property type="entry name" value="O-acyltransferase_WSD1-like"/>
</dbReference>
<dbReference type="GO" id="GO:0019432">
    <property type="term" value="P:triglyceride biosynthetic process"/>
    <property type="evidence" value="ECO:0007669"/>
    <property type="project" value="TreeGrafter"/>
</dbReference>
<feature type="domain" description="O-acyltransferase WSD1 C-terminal" evidence="14">
    <location>
        <begin position="338"/>
        <end position="486"/>
    </location>
</feature>
<keyword evidence="7 11" id="KW-0319">Glycerol metabolism</keyword>
<reference evidence="15" key="1">
    <citation type="submission" date="2023-01" db="EMBL/GenBank/DDBJ databases">
        <title>The diversity of Class Acidimicrobiia in South China Sea sediment environments and the proposal of Iamia marina sp. nov., a novel species of the genus Iamia.</title>
        <authorList>
            <person name="He Y."/>
            <person name="Tian X."/>
        </authorList>
    </citation>
    <scope>NUCLEOTIDE SEQUENCE</scope>
    <source>
        <strain evidence="15">DSM 19957</strain>
    </source>
</reference>
<dbReference type="InterPro" id="IPR009721">
    <property type="entry name" value="O-acyltransferase_WSD1_C"/>
</dbReference>
<evidence type="ECO:0000256" key="10">
    <source>
        <dbReference type="ARBA" id="ARBA00048109"/>
    </source>
</evidence>
<keyword evidence="8 11" id="KW-0443">Lipid metabolism</keyword>
<evidence type="ECO:0000256" key="6">
    <source>
        <dbReference type="ARBA" id="ARBA00022679"/>
    </source>
</evidence>
<sequence>MKQLTGLDATFLYMETPTQFGHVSGLSIFRRPDDPDYDPLAAWCAEIARRMHRLEPLRRRVRDVPFRLDHPYWEDDPDFDLEYHVRHTAVAPPGTDHQLGELVARIIGRPLDRRRPLWESYVIEGLPDDRFGILTKIHHATVDGASGAELLTMMLDDSPDADHAADDAAEPWTPSPPATDAGVLARATLGLARKPARALVLGARTARDVGRATRNPVLVAAAGQVRSNLRGPVGTVLNLGRDRGTEGRVAGPLPEAMGPPTPFNATVTAHRRFAFRSTSLSAVKDVKRAMGATVNDVVMAMCAGGLRRWLADHDALPDRALVAMVPISVRTGEEAERWTNRVSALFSALPTDEDDPLERVRKVNGAMVGAKGLFDAVPAEELTDFTQFAPPAVFAGAMRTALRLTGRLASPVNLVVSNVPGPRQPLYSAGAELLHYYPVSTIVDGQGLNITVQSYRDTLDVGLVACRELVPDLWDMCDHIVEELAVLGEAVGVDVAL</sequence>
<dbReference type="InterPro" id="IPR014292">
    <property type="entry name" value="Acyl_transf_WS/DGAT"/>
</dbReference>
<dbReference type="Pfam" id="PF06974">
    <property type="entry name" value="WS_DGAT_C"/>
    <property type="match status" value="1"/>
</dbReference>
<comment type="catalytic activity">
    <reaction evidence="10 11">
        <text>an acyl-CoA + a 1,2-diacyl-sn-glycerol = a triacyl-sn-glycerol + CoA</text>
        <dbReference type="Rhea" id="RHEA:10868"/>
        <dbReference type="ChEBI" id="CHEBI:17815"/>
        <dbReference type="ChEBI" id="CHEBI:57287"/>
        <dbReference type="ChEBI" id="CHEBI:58342"/>
        <dbReference type="ChEBI" id="CHEBI:64615"/>
        <dbReference type="EC" id="2.3.1.20"/>
    </reaction>
</comment>
<protein>
    <recommendedName>
        <fullName evidence="4 11">Diacylglycerol O-acyltransferase</fullName>
        <ecNumber evidence="4 11">2.3.1.20</ecNumber>
    </recommendedName>
</protein>
<evidence type="ECO:0000256" key="1">
    <source>
        <dbReference type="ARBA" id="ARBA00004771"/>
    </source>
</evidence>
<evidence type="ECO:0000256" key="9">
    <source>
        <dbReference type="ARBA" id="ARBA00023315"/>
    </source>
</evidence>
<dbReference type="KEGG" id="ima:PO878_18720"/>
<evidence type="ECO:0000256" key="3">
    <source>
        <dbReference type="ARBA" id="ARBA00009587"/>
    </source>
</evidence>
<dbReference type="Gene3D" id="3.30.559.10">
    <property type="entry name" value="Chloramphenicol acetyltransferase-like domain"/>
    <property type="match status" value="1"/>
</dbReference>
<dbReference type="InterPro" id="IPR004255">
    <property type="entry name" value="O-acyltransferase_WSD1_N"/>
</dbReference>
<feature type="domain" description="O-acyltransferase WSD1-like N-terminal" evidence="13">
    <location>
        <begin position="4"/>
        <end position="298"/>
    </location>
</feature>
<keyword evidence="16" id="KW-1185">Reference proteome</keyword>
<dbReference type="EC" id="2.3.1.20" evidence="4 11"/>
<comment type="pathway">
    <text evidence="2">Lipid metabolism.</text>
</comment>